<comment type="caution">
    <text evidence="2">The sequence shown here is derived from an EMBL/GenBank/DDBJ whole genome shotgun (WGS) entry which is preliminary data.</text>
</comment>
<dbReference type="AlphaFoldDB" id="A0A9W9FE66"/>
<dbReference type="GeneID" id="81356914"/>
<gene>
    <name evidence="2" type="ORF">N7532_005441</name>
</gene>
<evidence type="ECO:0000313" key="3">
    <source>
        <dbReference type="Proteomes" id="UP001149074"/>
    </source>
</evidence>
<dbReference type="EMBL" id="JAPQKI010000005">
    <property type="protein sequence ID" value="KAJ5098440.1"/>
    <property type="molecule type" value="Genomic_DNA"/>
</dbReference>
<proteinExistence type="predicted"/>
<dbReference type="RefSeq" id="XP_056474094.1">
    <property type="nucleotide sequence ID" value="XM_056617935.1"/>
</dbReference>
<keyword evidence="3" id="KW-1185">Reference proteome</keyword>
<organism evidence="2 3">
    <name type="scientific">Penicillium argentinense</name>
    <dbReference type="NCBI Taxonomy" id="1131581"/>
    <lineage>
        <taxon>Eukaryota</taxon>
        <taxon>Fungi</taxon>
        <taxon>Dikarya</taxon>
        <taxon>Ascomycota</taxon>
        <taxon>Pezizomycotina</taxon>
        <taxon>Eurotiomycetes</taxon>
        <taxon>Eurotiomycetidae</taxon>
        <taxon>Eurotiales</taxon>
        <taxon>Aspergillaceae</taxon>
        <taxon>Penicillium</taxon>
    </lineage>
</organism>
<evidence type="ECO:0000256" key="1">
    <source>
        <dbReference type="SAM" id="MobiDB-lite"/>
    </source>
</evidence>
<evidence type="ECO:0000313" key="2">
    <source>
        <dbReference type="EMBL" id="KAJ5098440.1"/>
    </source>
</evidence>
<protein>
    <submittedName>
        <fullName evidence="2">Uncharacterized protein</fullName>
    </submittedName>
</protein>
<name>A0A9W9FE66_9EURO</name>
<feature type="region of interest" description="Disordered" evidence="1">
    <location>
        <begin position="1"/>
        <end position="23"/>
    </location>
</feature>
<sequence length="93" mass="10330">MTINHAAKRIFRSHGTMPAKGSSMDARPVVIALHTRQASWILKQIPAKAEAEHRCLFPSPVARKMKSHQAPVRQKQCGIVLSVAPRTTHQDTI</sequence>
<accession>A0A9W9FE66</accession>
<feature type="compositionally biased region" description="Basic residues" evidence="1">
    <location>
        <begin position="1"/>
        <end position="12"/>
    </location>
</feature>
<dbReference type="Proteomes" id="UP001149074">
    <property type="component" value="Unassembled WGS sequence"/>
</dbReference>
<reference evidence="2" key="2">
    <citation type="journal article" date="2023" name="IMA Fungus">
        <title>Comparative genomic study of the Penicillium genus elucidates a diverse pangenome and 15 lateral gene transfer events.</title>
        <authorList>
            <person name="Petersen C."/>
            <person name="Sorensen T."/>
            <person name="Nielsen M.R."/>
            <person name="Sondergaard T.E."/>
            <person name="Sorensen J.L."/>
            <person name="Fitzpatrick D.A."/>
            <person name="Frisvad J.C."/>
            <person name="Nielsen K.L."/>
        </authorList>
    </citation>
    <scope>NUCLEOTIDE SEQUENCE</scope>
    <source>
        <strain evidence="2">IBT 30761</strain>
    </source>
</reference>
<reference evidence="2" key="1">
    <citation type="submission" date="2022-11" db="EMBL/GenBank/DDBJ databases">
        <authorList>
            <person name="Petersen C."/>
        </authorList>
    </citation>
    <scope>NUCLEOTIDE SEQUENCE</scope>
    <source>
        <strain evidence="2">IBT 30761</strain>
    </source>
</reference>